<dbReference type="Proteomes" id="UP000288805">
    <property type="component" value="Unassembled WGS sequence"/>
</dbReference>
<dbReference type="EMBL" id="QGNW01000026">
    <property type="protein sequence ID" value="RVX12991.1"/>
    <property type="molecule type" value="Genomic_DNA"/>
</dbReference>
<sequence length="226" mass="25673">MLPNTWNSNRYHFPIFFEPSDGKISGGVNKKGIDYYNNLINELLANGQYSFLSFIDFIAYSDDFRDYAELCFKEFGDRVKHWITLNEPWSYTMGGLSPIWCHTTYFLPCSCCPCLQAKISGISEGEDRNHIGGALVCTILECDSPSERGERALDFMFGWFMDPLTNGDYPHSMRSLVGSRLPNDSSLAVAVAMAPFDSGFDPRQRRHLIRAQLVSQLIRVQLVLLD</sequence>
<dbReference type="PANTHER" id="PTHR10353">
    <property type="entry name" value="GLYCOSYL HYDROLASE"/>
    <property type="match status" value="1"/>
</dbReference>
<evidence type="ECO:0000256" key="4">
    <source>
        <dbReference type="RuleBase" id="RU003690"/>
    </source>
</evidence>
<dbReference type="Pfam" id="PF00232">
    <property type="entry name" value="Glyco_hydro_1"/>
    <property type="match status" value="1"/>
</dbReference>
<dbReference type="InterPro" id="IPR001360">
    <property type="entry name" value="Glyco_hydro_1"/>
</dbReference>
<evidence type="ECO:0000256" key="3">
    <source>
        <dbReference type="ARBA" id="ARBA00023295"/>
    </source>
</evidence>
<name>A0A438JVJ4_VITVI</name>
<dbReference type="AlphaFoldDB" id="A0A438JVJ4"/>
<accession>A0A438JVJ4</accession>
<comment type="similarity">
    <text evidence="1 4">Belongs to the glycosyl hydrolase 1 family.</text>
</comment>
<evidence type="ECO:0000313" key="6">
    <source>
        <dbReference type="Proteomes" id="UP000288805"/>
    </source>
</evidence>
<dbReference type="InterPro" id="IPR017853">
    <property type="entry name" value="GH"/>
</dbReference>
<comment type="caution">
    <text evidence="5">The sequence shown here is derived from an EMBL/GenBank/DDBJ whole genome shotgun (WGS) entry which is preliminary data.</text>
</comment>
<dbReference type="PANTHER" id="PTHR10353:SF137">
    <property type="entry name" value="MYROSINASE 3-RELATED"/>
    <property type="match status" value="1"/>
</dbReference>
<evidence type="ECO:0000256" key="1">
    <source>
        <dbReference type="ARBA" id="ARBA00010838"/>
    </source>
</evidence>
<dbReference type="Gene3D" id="3.20.20.80">
    <property type="entry name" value="Glycosidases"/>
    <property type="match status" value="2"/>
</dbReference>
<gene>
    <name evidence="5" type="primary">BGLU24_0</name>
    <name evidence="5" type="ORF">CK203_009972</name>
</gene>
<keyword evidence="3" id="KW-0326">Glycosidase</keyword>
<dbReference type="SUPFAM" id="SSF51445">
    <property type="entry name" value="(Trans)glycosidases"/>
    <property type="match status" value="1"/>
</dbReference>
<organism evidence="5 6">
    <name type="scientific">Vitis vinifera</name>
    <name type="common">Grape</name>
    <dbReference type="NCBI Taxonomy" id="29760"/>
    <lineage>
        <taxon>Eukaryota</taxon>
        <taxon>Viridiplantae</taxon>
        <taxon>Streptophyta</taxon>
        <taxon>Embryophyta</taxon>
        <taxon>Tracheophyta</taxon>
        <taxon>Spermatophyta</taxon>
        <taxon>Magnoliopsida</taxon>
        <taxon>eudicotyledons</taxon>
        <taxon>Gunneridae</taxon>
        <taxon>Pentapetalae</taxon>
        <taxon>rosids</taxon>
        <taxon>Vitales</taxon>
        <taxon>Vitaceae</taxon>
        <taxon>Viteae</taxon>
        <taxon>Vitis</taxon>
    </lineage>
</organism>
<evidence type="ECO:0000313" key="5">
    <source>
        <dbReference type="EMBL" id="RVX12991.1"/>
    </source>
</evidence>
<protein>
    <submittedName>
        <fullName evidence="5">Beta-glucosidase 24</fullName>
    </submittedName>
</protein>
<proteinExistence type="inferred from homology"/>
<reference evidence="5 6" key="1">
    <citation type="journal article" date="2018" name="PLoS Genet.">
        <title>Population sequencing reveals clonal diversity and ancestral inbreeding in the grapevine cultivar Chardonnay.</title>
        <authorList>
            <person name="Roach M.J."/>
            <person name="Johnson D.L."/>
            <person name="Bohlmann J."/>
            <person name="van Vuuren H.J."/>
            <person name="Jones S.J."/>
            <person name="Pretorius I.S."/>
            <person name="Schmidt S.A."/>
            <person name="Borneman A.R."/>
        </authorList>
    </citation>
    <scope>NUCLEOTIDE SEQUENCE [LARGE SCALE GENOMIC DNA]</scope>
    <source>
        <strain evidence="6">cv. Chardonnay</strain>
        <tissue evidence="5">Leaf</tissue>
    </source>
</reference>
<keyword evidence="2" id="KW-0378">Hydrolase</keyword>
<evidence type="ECO:0000256" key="2">
    <source>
        <dbReference type="ARBA" id="ARBA00022801"/>
    </source>
</evidence>
<dbReference type="GO" id="GO:0005975">
    <property type="term" value="P:carbohydrate metabolic process"/>
    <property type="evidence" value="ECO:0007669"/>
    <property type="project" value="InterPro"/>
</dbReference>
<dbReference type="GO" id="GO:0004553">
    <property type="term" value="F:hydrolase activity, hydrolyzing O-glycosyl compounds"/>
    <property type="evidence" value="ECO:0007669"/>
    <property type="project" value="InterPro"/>
</dbReference>